<sequence length="279" mass="31192">MNKNCDVYLIAEVLLVGGTDQEGDVKAGCDLGLLQAMEKPNEEPSTVGLLPTVAVIVLNYRINRMSGCFPAHKQQDCDHDIFSTFLLPASTPHCTGLTSETCLITSSTSTKCCRGYWRTVSFKKEKCEFHPPPQVSFFRLILKASCKQIQRSQEMAPLTALTVPSLYLDWCHWLEVSMQPFMVWTDHKNLAYIRTAKPLNSRQASPGPTSPWILSLVCLCLVTVILAIVDQFSKVAHFVALTELPTARETAYLLTTHVVRLHSISLDIVSDWCLQFISQ</sequence>
<dbReference type="EMBL" id="CM041536">
    <property type="protein sequence ID" value="KAI3371289.1"/>
    <property type="molecule type" value="Genomic_DNA"/>
</dbReference>
<keyword evidence="2" id="KW-1185">Reference proteome</keyword>
<dbReference type="Proteomes" id="UP000831701">
    <property type="component" value="Chromosome 6"/>
</dbReference>
<proteinExistence type="predicted"/>
<protein>
    <submittedName>
        <fullName evidence="1">Uncharacterized protein</fullName>
    </submittedName>
</protein>
<gene>
    <name evidence="1" type="ORF">L3Q82_023903</name>
</gene>
<evidence type="ECO:0000313" key="1">
    <source>
        <dbReference type="EMBL" id="KAI3371289.1"/>
    </source>
</evidence>
<accession>A0ACB8WUQ8</accession>
<organism evidence="1 2">
    <name type="scientific">Scortum barcoo</name>
    <name type="common">barcoo grunter</name>
    <dbReference type="NCBI Taxonomy" id="214431"/>
    <lineage>
        <taxon>Eukaryota</taxon>
        <taxon>Metazoa</taxon>
        <taxon>Chordata</taxon>
        <taxon>Craniata</taxon>
        <taxon>Vertebrata</taxon>
        <taxon>Euteleostomi</taxon>
        <taxon>Actinopterygii</taxon>
        <taxon>Neopterygii</taxon>
        <taxon>Teleostei</taxon>
        <taxon>Neoteleostei</taxon>
        <taxon>Acanthomorphata</taxon>
        <taxon>Eupercaria</taxon>
        <taxon>Centrarchiformes</taxon>
        <taxon>Terapontoidei</taxon>
        <taxon>Terapontidae</taxon>
        <taxon>Scortum</taxon>
    </lineage>
</organism>
<reference evidence="1" key="1">
    <citation type="submission" date="2022-04" db="EMBL/GenBank/DDBJ databases">
        <title>Jade perch genome.</title>
        <authorList>
            <person name="Chao B."/>
        </authorList>
    </citation>
    <scope>NUCLEOTIDE SEQUENCE</scope>
    <source>
        <strain evidence="1">CB-2022</strain>
    </source>
</reference>
<comment type="caution">
    <text evidence="1">The sequence shown here is derived from an EMBL/GenBank/DDBJ whole genome shotgun (WGS) entry which is preliminary data.</text>
</comment>
<feature type="non-terminal residue" evidence="1">
    <location>
        <position position="279"/>
    </location>
</feature>
<name>A0ACB8WUQ8_9TELE</name>
<evidence type="ECO:0000313" key="2">
    <source>
        <dbReference type="Proteomes" id="UP000831701"/>
    </source>
</evidence>